<comment type="caution">
    <text evidence="3">The sequence shown here is derived from an EMBL/GenBank/DDBJ whole genome shotgun (WGS) entry which is preliminary data.</text>
</comment>
<evidence type="ECO:0000256" key="1">
    <source>
        <dbReference type="SAM" id="MobiDB-lite"/>
    </source>
</evidence>
<dbReference type="EMBL" id="SOZJ01000002">
    <property type="protein sequence ID" value="TGJ71632.1"/>
    <property type="molecule type" value="Genomic_DNA"/>
</dbReference>
<dbReference type="AlphaFoldDB" id="A0A8H2E3A2"/>
<feature type="region of interest" description="Disordered" evidence="1">
    <location>
        <begin position="175"/>
        <end position="235"/>
    </location>
</feature>
<evidence type="ECO:0000313" key="3">
    <source>
        <dbReference type="EMBL" id="TGJ71632.1"/>
    </source>
</evidence>
<proteinExistence type="predicted"/>
<feature type="transmembrane region" description="Helical" evidence="2">
    <location>
        <begin position="95"/>
        <end position="114"/>
    </location>
</feature>
<accession>A0A8H2E3A2</accession>
<reference evidence="3 4" key="1">
    <citation type="submission" date="2019-03" db="EMBL/GenBank/DDBJ databases">
        <title>Nematode-trapping fungi genome.</title>
        <authorList>
            <person name="Vidal-Diez De Ulzurrun G."/>
        </authorList>
    </citation>
    <scope>NUCLEOTIDE SEQUENCE [LARGE SCALE GENOMIC DNA]</scope>
    <source>
        <strain evidence="3 4">TWF154</strain>
    </source>
</reference>
<keyword evidence="2" id="KW-1133">Transmembrane helix</keyword>
<sequence>MHFALHKLPPTSHPSHRLLRNYYLSYTSLICFLQIYLIFAIVYHGRLLGMPFDPTFVFHIFLTWVTTVGSIGRFIEHVRIKDFEEYMKYMREETLVGRFDGVFSGIWLLPYTMIPFALFGDFRYTGLTWGIPIPMVLGYATSRWLYRRINATYHTGEYAKLATDEEDVLDNDGLPAYEEHERSPSPPFIPTITSTTATTTTTTTTATTTPSFPTQTVPVPVVPGVTSTSHGQEQV</sequence>
<feature type="transmembrane region" description="Helical" evidence="2">
    <location>
        <begin position="56"/>
        <end position="75"/>
    </location>
</feature>
<protein>
    <submittedName>
        <fullName evidence="3">Uncharacterized protein</fullName>
    </submittedName>
</protein>
<feature type="transmembrane region" description="Helical" evidence="2">
    <location>
        <begin position="21"/>
        <end position="44"/>
    </location>
</feature>
<keyword evidence="2" id="KW-0472">Membrane</keyword>
<dbReference type="Proteomes" id="UP000297595">
    <property type="component" value="Unassembled WGS sequence"/>
</dbReference>
<feature type="compositionally biased region" description="Low complexity" evidence="1">
    <location>
        <begin position="190"/>
        <end position="229"/>
    </location>
</feature>
<keyword evidence="2" id="KW-0812">Transmembrane</keyword>
<organism evidence="3 4">
    <name type="scientific">Orbilia oligospora</name>
    <name type="common">Nematode-trapping fungus</name>
    <name type="synonym">Arthrobotrys oligospora</name>
    <dbReference type="NCBI Taxonomy" id="2813651"/>
    <lineage>
        <taxon>Eukaryota</taxon>
        <taxon>Fungi</taxon>
        <taxon>Dikarya</taxon>
        <taxon>Ascomycota</taxon>
        <taxon>Pezizomycotina</taxon>
        <taxon>Orbiliomycetes</taxon>
        <taxon>Orbiliales</taxon>
        <taxon>Orbiliaceae</taxon>
        <taxon>Orbilia</taxon>
    </lineage>
</organism>
<feature type="transmembrane region" description="Helical" evidence="2">
    <location>
        <begin position="126"/>
        <end position="146"/>
    </location>
</feature>
<evidence type="ECO:0000313" key="4">
    <source>
        <dbReference type="Proteomes" id="UP000297595"/>
    </source>
</evidence>
<gene>
    <name evidence="3" type="ORF">EYR41_003587</name>
</gene>
<evidence type="ECO:0000256" key="2">
    <source>
        <dbReference type="SAM" id="Phobius"/>
    </source>
</evidence>
<name>A0A8H2E3A2_ORBOL</name>